<keyword evidence="2" id="KW-1185">Reference proteome</keyword>
<dbReference type="InterPro" id="IPR046525">
    <property type="entry name" value="DUF6702"/>
</dbReference>
<gene>
    <name evidence="1" type="ORF">TJEJU_0083</name>
</gene>
<dbReference type="EMBL" id="LT899436">
    <property type="protein sequence ID" value="SNR13892.1"/>
    <property type="molecule type" value="Genomic_DNA"/>
</dbReference>
<evidence type="ECO:0000313" key="1">
    <source>
        <dbReference type="EMBL" id="SNR13892.1"/>
    </source>
</evidence>
<evidence type="ECO:0000313" key="2">
    <source>
        <dbReference type="Proteomes" id="UP000215214"/>
    </source>
</evidence>
<dbReference type="AlphaFoldDB" id="A0A238U455"/>
<dbReference type="OrthoDB" id="5735516at2"/>
<dbReference type="KEGG" id="tje:TJEJU_0083"/>
<name>A0A238U455_9FLAO</name>
<organism evidence="1 2">
    <name type="scientific">Tenacibaculum jejuense</name>
    <dbReference type="NCBI Taxonomy" id="584609"/>
    <lineage>
        <taxon>Bacteria</taxon>
        <taxon>Pseudomonadati</taxon>
        <taxon>Bacteroidota</taxon>
        <taxon>Flavobacteriia</taxon>
        <taxon>Flavobacteriales</taxon>
        <taxon>Flavobacteriaceae</taxon>
        <taxon>Tenacibaculum</taxon>
    </lineage>
</organism>
<accession>A0A238U455</accession>
<protein>
    <submittedName>
        <fullName evidence="1">Uncharacterized protein</fullName>
    </submittedName>
</protein>
<dbReference type="Proteomes" id="UP000215214">
    <property type="component" value="Chromosome TJEJU"/>
</dbReference>
<proteinExistence type="predicted"/>
<sequence length="168" mass="19968">MKRKLYIGFLLVGILFTFSSFTHALKITSSLIEYNANEKKLRVECKVFIDDFLRSLGKVINVNNLKERDISDIENYFKEFYVVEINGKRFPFNYESSQVHKVFNVLTIKFSKTNFNVKKGDQLKLKNTLLFNVFGFVQSNRMELRFPPYFKSLYFETTKIEDSYDHTF</sequence>
<dbReference type="Pfam" id="PF20420">
    <property type="entry name" value="DUF6702"/>
    <property type="match status" value="1"/>
</dbReference>
<dbReference type="RefSeq" id="WP_095068765.1">
    <property type="nucleotide sequence ID" value="NZ_LT899436.1"/>
</dbReference>
<reference evidence="1 2" key="1">
    <citation type="submission" date="2017-07" db="EMBL/GenBank/DDBJ databases">
        <authorList>
            <person name="Sun Z.S."/>
            <person name="Albrecht U."/>
            <person name="Echele G."/>
            <person name="Lee C.C."/>
        </authorList>
    </citation>
    <scope>NUCLEOTIDE SEQUENCE [LARGE SCALE GENOMIC DNA]</scope>
    <source>
        <strain evidence="2">type strain: KCTC 22618</strain>
    </source>
</reference>